<name>A0A264W4A6_9BACL</name>
<organism evidence="8 9">
    <name type="scientific">Tetzosporium hominis</name>
    <dbReference type="NCBI Taxonomy" id="2020506"/>
    <lineage>
        <taxon>Bacteria</taxon>
        <taxon>Bacillati</taxon>
        <taxon>Bacillota</taxon>
        <taxon>Bacilli</taxon>
        <taxon>Bacillales</taxon>
        <taxon>Caryophanaceae</taxon>
        <taxon>Tetzosporium</taxon>
    </lineage>
</organism>
<evidence type="ECO:0000256" key="5">
    <source>
        <dbReference type="RuleBase" id="RU362066"/>
    </source>
</evidence>
<dbReference type="GO" id="GO:0007155">
    <property type="term" value="P:cell adhesion"/>
    <property type="evidence" value="ECO:0007669"/>
    <property type="project" value="InterPro"/>
</dbReference>
<dbReference type="GO" id="GO:0071973">
    <property type="term" value="P:bacterial-type flagellum-dependent cell motility"/>
    <property type="evidence" value="ECO:0007669"/>
    <property type="project" value="TreeGrafter"/>
</dbReference>
<dbReference type="Proteomes" id="UP000217065">
    <property type="component" value="Unassembled WGS sequence"/>
</dbReference>
<evidence type="ECO:0000259" key="6">
    <source>
        <dbReference type="Pfam" id="PF02465"/>
    </source>
</evidence>
<dbReference type="GO" id="GO:0009421">
    <property type="term" value="C:bacterial-type flagellum filament cap"/>
    <property type="evidence" value="ECO:0007669"/>
    <property type="project" value="InterPro"/>
</dbReference>
<protein>
    <recommendedName>
        <fullName evidence="5">Flagellar hook-associated protein 2</fullName>
        <shortName evidence="5">HAP2</shortName>
    </recommendedName>
    <alternativeName>
        <fullName evidence="5">Flagellar cap protein</fullName>
    </alternativeName>
</protein>
<evidence type="ECO:0000313" key="9">
    <source>
        <dbReference type="Proteomes" id="UP000217065"/>
    </source>
</evidence>
<evidence type="ECO:0000256" key="4">
    <source>
        <dbReference type="ARBA" id="ARBA00023143"/>
    </source>
</evidence>
<evidence type="ECO:0000256" key="1">
    <source>
        <dbReference type="ARBA" id="ARBA00009764"/>
    </source>
</evidence>
<dbReference type="Pfam" id="PF02465">
    <property type="entry name" value="FliD_N"/>
    <property type="match status" value="1"/>
</dbReference>
<accession>A0A264W4A6</accession>
<comment type="subunit">
    <text evidence="2 5">Homopentamer.</text>
</comment>
<keyword evidence="4 5" id="KW-0975">Bacterial flagellum</keyword>
<feature type="coiled-coil region" evidence="5">
    <location>
        <begin position="441"/>
        <end position="468"/>
    </location>
</feature>
<comment type="subcellular location">
    <subcellularLocation>
        <location evidence="5">Secreted</location>
    </subcellularLocation>
    <subcellularLocation>
        <location evidence="5">Bacterial flagellum</location>
    </subcellularLocation>
</comment>
<dbReference type="GO" id="GO:0009424">
    <property type="term" value="C:bacterial-type flagellum hook"/>
    <property type="evidence" value="ECO:0007669"/>
    <property type="project" value="UniProtKB-UniRule"/>
</dbReference>
<evidence type="ECO:0000313" key="8">
    <source>
        <dbReference type="EMBL" id="OZS78412.1"/>
    </source>
</evidence>
<keyword evidence="8" id="KW-0966">Cell projection</keyword>
<dbReference type="AlphaFoldDB" id="A0A264W4A6"/>
<comment type="caution">
    <text evidence="8">The sequence shown here is derived from an EMBL/GenBank/DDBJ whole genome shotgun (WGS) entry which is preliminary data.</text>
</comment>
<comment type="function">
    <text evidence="5">Required for morphogenesis and for the elongation of the flagellar filament by facilitating polymerization of the flagellin monomers at the tip of growing filament. Forms a capping structure, which prevents flagellin subunits (transported through the central channel of the flagellum) from leaking out without polymerization at the distal end.</text>
</comment>
<proteinExistence type="inferred from homology"/>
<dbReference type="OrthoDB" id="9776025at2"/>
<reference evidence="8 9" key="1">
    <citation type="submission" date="2017-07" db="EMBL/GenBank/DDBJ databases">
        <title>Tetzosporium hominis gen.nov. sp.nov.</title>
        <authorList>
            <person name="Tetz G."/>
            <person name="Tetz V."/>
        </authorList>
    </citation>
    <scope>NUCLEOTIDE SEQUENCE [LARGE SCALE GENOMIC DNA]</scope>
    <source>
        <strain evidence="8 9">VT-49</strain>
    </source>
</reference>
<sequence length="498" mass="53899">MRITGLGSGMDIDYMVKEMMTAERIPLDKLSQKKTWTEWQKDAYRSTNLALTSFRSAFEGLRFSSAFNAYTASTSGTAASARATGATVPGSYEITVQSLAQGAKVHSATEIKETDGTKTKGTSAVGTAGTITIKDASGAVVGAAVDITDTMTMAEVASKIQTATAGQTTELRAGFDDTTSRFFFSTKNMGDNQNFTIEFSTPELGERVLGEPGIQQLSTATAGTTNVTAAANGSFLYDGIPVTGLTTNTATVNGLTVDLKAVGTSTVTVSSNTDAPFESIKKAITAYNEMIEKFEKQVTETRYRDFPPLTDEQRKEMSESEVKLWEEKAKSGLLRSDPILRDTLTSLRRAFSDSVEGLPAGALNTLSAIGISTGNFREGGKLNIDETKLRQALAEKPDEVMQLFTAKTGATGVAERVYKEVNESVRKLSARAGAPNSLTDNSALTQRLKSMDQQIRTWQDRLVGIEDRYWKQFSAMESAMNQMNQQSSWIQQNMMGGF</sequence>
<dbReference type="PANTHER" id="PTHR30288">
    <property type="entry name" value="FLAGELLAR CAP/ASSEMBLY PROTEIN FLID"/>
    <property type="match status" value="1"/>
</dbReference>
<keyword evidence="8" id="KW-0969">Cilium</keyword>
<evidence type="ECO:0000256" key="3">
    <source>
        <dbReference type="ARBA" id="ARBA00023054"/>
    </source>
</evidence>
<feature type="domain" description="Flagellar hook-associated protein 2 C-terminal" evidence="7">
    <location>
        <begin position="230"/>
        <end position="485"/>
    </location>
</feature>
<dbReference type="GO" id="GO:0005576">
    <property type="term" value="C:extracellular region"/>
    <property type="evidence" value="ECO:0007669"/>
    <property type="project" value="UniProtKB-SubCell"/>
</dbReference>
<keyword evidence="8" id="KW-0282">Flagellum</keyword>
<keyword evidence="5" id="KW-0964">Secreted</keyword>
<dbReference type="RefSeq" id="WP_094942432.1">
    <property type="nucleotide sequence ID" value="NZ_NOKQ01000196.1"/>
</dbReference>
<dbReference type="InterPro" id="IPR010809">
    <property type="entry name" value="FliD_C"/>
</dbReference>
<gene>
    <name evidence="8" type="ORF">CF394_06545</name>
</gene>
<dbReference type="InterPro" id="IPR040026">
    <property type="entry name" value="FliD"/>
</dbReference>
<evidence type="ECO:0000259" key="7">
    <source>
        <dbReference type="Pfam" id="PF07195"/>
    </source>
</evidence>
<dbReference type="Pfam" id="PF07195">
    <property type="entry name" value="FliD_C"/>
    <property type="match status" value="1"/>
</dbReference>
<keyword evidence="9" id="KW-1185">Reference proteome</keyword>
<dbReference type="PANTHER" id="PTHR30288:SF0">
    <property type="entry name" value="FLAGELLAR HOOK-ASSOCIATED PROTEIN 2"/>
    <property type="match status" value="1"/>
</dbReference>
<keyword evidence="3 5" id="KW-0175">Coiled coil</keyword>
<dbReference type="InterPro" id="IPR003481">
    <property type="entry name" value="FliD_N"/>
</dbReference>
<evidence type="ECO:0000256" key="2">
    <source>
        <dbReference type="ARBA" id="ARBA00011255"/>
    </source>
</evidence>
<dbReference type="EMBL" id="NOKQ01000196">
    <property type="protein sequence ID" value="OZS78412.1"/>
    <property type="molecule type" value="Genomic_DNA"/>
</dbReference>
<comment type="similarity">
    <text evidence="1 5">Belongs to the FliD family.</text>
</comment>
<feature type="domain" description="Flagellar hook-associated protein 2 N-terminal" evidence="6">
    <location>
        <begin position="8"/>
        <end position="102"/>
    </location>
</feature>